<keyword evidence="1" id="KW-0472">Membrane</keyword>
<dbReference type="Gene3D" id="3.90.1300.10">
    <property type="entry name" value="Amidase signature (AS) domain"/>
    <property type="match status" value="1"/>
</dbReference>
<dbReference type="InterPro" id="IPR036928">
    <property type="entry name" value="AS_sf"/>
</dbReference>
<dbReference type="AlphaFoldDB" id="A0A0L8I0X4"/>
<evidence type="ECO:0000259" key="2">
    <source>
        <dbReference type="Pfam" id="PF01425"/>
    </source>
</evidence>
<dbReference type="GO" id="GO:0004040">
    <property type="term" value="F:amidase activity"/>
    <property type="evidence" value="ECO:0007669"/>
    <property type="project" value="TreeGrafter"/>
</dbReference>
<dbReference type="GO" id="GO:0009062">
    <property type="term" value="P:fatty acid catabolic process"/>
    <property type="evidence" value="ECO:0007669"/>
    <property type="project" value="TreeGrafter"/>
</dbReference>
<dbReference type="InterPro" id="IPR052096">
    <property type="entry name" value="Endocannabinoid_amidase"/>
</dbReference>
<dbReference type="PANTHER" id="PTHR45847">
    <property type="entry name" value="FATTY ACID AMIDE HYDROLASE"/>
    <property type="match status" value="1"/>
</dbReference>
<proteinExistence type="predicted"/>
<dbReference type="SUPFAM" id="SSF75304">
    <property type="entry name" value="Amidase signature (AS) enzymes"/>
    <property type="match status" value="1"/>
</dbReference>
<evidence type="ECO:0000256" key="1">
    <source>
        <dbReference type="SAM" id="Phobius"/>
    </source>
</evidence>
<dbReference type="OrthoDB" id="6428749at2759"/>
<feature type="transmembrane region" description="Helical" evidence="1">
    <location>
        <begin position="20"/>
        <end position="41"/>
    </location>
</feature>
<gene>
    <name evidence="3" type="ORF">OCBIM_22039561mg</name>
</gene>
<organism evidence="3">
    <name type="scientific">Octopus bimaculoides</name>
    <name type="common">California two-spotted octopus</name>
    <dbReference type="NCBI Taxonomy" id="37653"/>
    <lineage>
        <taxon>Eukaryota</taxon>
        <taxon>Metazoa</taxon>
        <taxon>Spiralia</taxon>
        <taxon>Lophotrochozoa</taxon>
        <taxon>Mollusca</taxon>
        <taxon>Cephalopoda</taxon>
        <taxon>Coleoidea</taxon>
        <taxon>Octopodiformes</taxon>
        <taxon>Octopoda</taxon>
        <taxon>Incirrata</taxon>
        <taxon>Octopodidae</taxon>
        <taxon>Octopus</taxon>
    </lineage>
</organism>
<evidence type="ECO:0000313" key="3">
    <source>
        <dbReference type="EMBL" id="KOF95133.1"/>
    </source>
</evidence>
<dbReference type="EMBL" id="KQ416802">
    <property type="protein sequence ID" value="KOF95133.1"/>
    <property type="molecule type" value="Genomic_DNA"/>
</dbReference>
<protein>
    <recommendedName>
        <fullName evidence="2">Amidase domain-containing protein</fullName>
    </recommendedName>
</protein>
<dbReference type="PANTHER" id="PTHR45847:SF6">
    <property type="entry name" value="FATTY ACID AMIDE HYDROLASE"/>
    <property type="match status" value="1"/>
</dbReference>
<reference evidence="3" key="1">
    <citation type="submission" date="2015-07" db="EMBL/GenBank/DDBJ databases">
        <title>MeaNS - Measles Nucleotide Surveillance Program.</title>
        <authorList>
            <person name="Tran T."/>
            <person name="Druce J."/>
        </authorList>
    </citation>
    <scope>NUCLEOTIDE SEQUENCE</scope>
    <source>
        <strain evidence="3">UCB-OBI-ISO-001</strain>
        <tissue evidence="3">Gonad</tissue>
    </source>
</reference>
<keyword evidence="1" id="KW-0812">Transmembrane</keyword>
<accession>A0A0L8I0X4</accession>
<dbReference type="InterPro" id="IPR023631">
    <property type="entry name" value="Amidase_dom"/>
</dbReference>
<dbReference type="Pfam" id="PF01425">
    <property type="entry name" value="Amidase"/>
    <property type="match status" value="1"/>
</dbReference>
<keyword evidence="1" id="KW-1133">Transmembrane helix</keyword>
<dbReference type="STRING" id="37653.A0A0L8I0X4"/>
<feature type="domain" description="Amidase" evidence="2">
    <location>
        <begin position="106"/>
        <end position="431"/>
    </location>
</feature>
<sequence>MEDTLRKYCQHYIPEEMCPYIKSGIFAILVVSGTTFLFNLLKRQRMCMKVKRAMKEAYSKRAEQLKSLKEKLQKSSLTEEMRNEILSLDIVQLQRRLKDRSLKAIDVLHAYQYKALEAQEETNCLIAIIPEAEELALKCDSVPHVTKPLHGIPISLKENIIYKGLHTTCGLSFSLLSPPHADDSNLVKCLKELGAVPFVTTNVPQSLMSKSCNNNIYGQTRNPHKADRCPGGSSGGEGALIGYGGSILGIGTDISGSIRCPAHFCGIYGLKTTTSRMGTGSIFKPVKEQILIQTSVGPMAQTADGLIMATKALFSQEVFEMDPQISPIEFQNHLFDSKKKLRIGYYETDNLNKTIPACRRAVLLAKNALESKGHMVIDFTPPRILDAVLLAVEIVFSDGRLMRKLIKYESPTEELYFITKSEGFRKIISALVYPFDKLASKSIYASDGRR</sequence>
<name>A0A0L8I0X4_OCTBM</name>
<dbReference type="GO" id="GO:0017064">
    <property type="term" value="F:fatty acid amide hydrolase activity"/>
    <property type="evidence" value="ECO:0007669"/>
    <property type="project" value="TreeGrafter"/>
</dbReference>